<dbReference type="InterPro" id="IPR003615">
    <property type="entry name" value="HNH_nuc"/>
</dbReference>
<dbReference type="EMBL" id="JAACJM010000019">
    <property type="protein sequence ID" value="KAF5367420.1"/>
    <property type="molecule type" value="Genomic_DNA"/>
</dbReference>
<name>A0A8H5GME7_9AGAR</name>
<dbReference type="Pfam" id="PF13391">
    <property type="entry name" value="HNH_2"/>
    <property type="match status" value="1"/>
</dbReference>
<feature type="domain" description="HNH nuclease" evidence="2">
    <location>
        <begin position="48"/>
        <end position="111"/>
    </location>
</feature>
<proteinExistence type="predicted"/>
<protein>
    <recommendedName>
        <fullName evidence="2">HNH nuclease domain-containing protein</fullName>
    </recommendedName>
</protein>
<gene>
    <name evidence="3" type="ORF">D9758_003614</name>
</gene>
<evidence type="ECO:0000259" key="2">
    <source>
        <dbReference type="Pfam" id="PF13391"/>
    </source>
</evidence>
<reference evidence="3 4" key="1">
    <citation type="journal article" date="2020" name="ISME J.">
        <title>Uncovering the hidden diversity of litter-decomposition mechanisms in mushroom-forming fungi.</title>
        <authorList>
            <person name="Floudas D."/>
            <person name="Bentzer J."/>
            <person name="Ahren D."/>
            <person name="Johansson T."/>
            <person name="Persson P."/>
            <person name="Tunlid A."/>
        </authorList>
    </citation>
    <scope>NUCLEOTIDE SEQUENCE [LARGE SCALE GENOMIC DNA]</scope>
    <source>
        <strain evidence="3 4">CBS 291.85</strain>
    </source>
</reference>
<keyword evidence="4" id="KW-1185">Reference proteome</keyword>
<comment type="caution">
    <text evidence="3">The sequence shown here is derived from an EMBL/GenBank/DDBJ whole genome shotgun (WGS) entry which is preliminary data.</text>
</comment>
<sequence length="282" mass="32668">MEMKFLSLPLPSNCPFPYPQADLISESHTSAFTAGIDKRDVFRGVQRCVICGTAEPLEHAHIIPRVEDRPWNDLKARDWVPNTVKRVDFEPRNGILLCKNCHNLFDRYRYFIRYIPKTKRFLFVNYGDISSEPYTKLHFRYIGLRHQDRYSPIPTLFLIHECRVRGFHPFKSIQELPSDFQWADWIPQTAENDIDRSPLPPSSPPNNPPHEDSAGETGGGYDSTGSATGETRRFLTFDEHTIQGILQAQRNLPTWKACIIENTSWKGSAEENIEKYKEVMRL</sequence>
<evidence type="ECO:0000313" key="4">
    <source>
        <dbReference type="Proteomes" id="UP000559256"/>
    </source>
</evidence>
<dbReference type="Proteomes" id="UP000559256">
    <property type="component" value="Unassembled WGS sequence"/>
</dbReference>
<feature type="region of interest" description="Disordered" evidence="1">
    <location>
        <begin position="193"/>
        <end position="228"/>
    </location>
</feature>
<organism evidence="3 4">
    <name type="scientific">Tetrapyrgos nigripes</name>
    <dbReference type="NCBI Taxonomy" id="182062"/>
    <lineage>
        <taxon>Eukaryota</taxon>
        <taxon>Fungi</taxon>
        <taxon>Dikarya</taxon>
        <taxon>Basidiomycota</taxon>
        <taxon>Agaricomycotina</taxon>
        <taxon>Agaricomycetes</taxon>
        <taxon>Agaricomycetidae</taxon>
        <taxon>Agaricales</taxon>
        <taxon>Marasmiineae</taxon>
        <taxon>Marasmiaceae</taxon>
        <taxon>Tetrapyrgos</taxon>
    </lineage>
</organism>
<dbReference type="OrthoDB" id="2124139at2759"/>
<dbReference type="AlphaFoldDB" id="A0A8H5GME7"/>
<evidence type="ECO:0000313" key="3">
    <source>
        <dbReference type="EMBL" id="KAF5367420.1"/>
    </source>
</evidence>
<accession>A0A8H5GME7</accession>
<feature type="compositionally biased region" description="Pro residues" evidence="1">
    <location>
        <begin position="198"/>
        <end position="208"/>
    </location>
</feature>
<evidence type="ECO:0000256" key="1">
    <source>
        <dbReference type="SAM" id="MobiDB-lite"/>
    </source>
</evidence>